<dbReference type="InterPro" id="IPR023606">
    <property type="entry name" value="CoA-Trfase_III_dom_1_sf"/>
</dbReference>
<dbReference type="InterPro" id="IPR050483">
    <property type="entry name" value="CoA-transferase_III_domain"/>
</dbReference>
<dbReference type="InterPro" id="IPR044855">
    <property type="entry name" value="CoA-Trfase_III_dom3_sf"/>
</dbReference>
<keyword evidence="1 2" id="KW-0808">Transferase</keyword>
<reference evidence="2 3" key="1">
    <citation type="submission" date="2020-08" db="EMBL/GenBank/DDBJ databases">
        <title>Genomic Encyclopedia of Type Strains, Phase IV (KMG-IV): sequencing the most valuable type-strain genomes for metagenomic binning, comparative biology and taxonomic classification.</title>
        <authorList>
            <person name="Goeker M."/>
        </authorList>
    </citation>
    <scope>NUCLEOTIDE SEQUENCE [LARGE SCALE GENOMIC DNA]</scope>
    <source>
        <strain evidence="2 3">DSM 102235</strain>
    </source>
</reference>
<dbReference type="PANTHER" id="PTHR48207">
    <property type="entry name" value="SUCCINATE--HYDROXYMETHYLGLUTARATE COA-TRANSFERASE"/>
    <property type="match status" value="1"/>
</dbReference>
<dbReference type="Gene3D" id="3.30.1540.10">
    <property type="entry name" value="formyl-coa transferase, domain 3"/>
    <property type="match status" value="1"/>
</dbReference>
<accession>A0A7W6DRG0</accession>
<protein>
    <submittedName>
        <fullName evidence="2">Crotonobetainyl-CoA:carnitine CoA-transferase CaiB-like acyl-CoA transferase</fullName>
    </submittedName>
</protein>
<evidence type="ECO:0000313" key="3">
    <source>
        <dbReference type="Proteomes" id="UP000541426"/>
    </source>
</evidence>
<sequence>MAGSLFSVFGLLAALHERNATGKRRQVEVAMLDSLISMQGDLSQIYFVTGQSPRPVGTQHPSIVPYGSFPTSDGHVIVACLTDRFWQNFARSLDREHLIEDPQFSLYEQRMENRDTLNQIIIERMSRDTSEYWLARLSDFDVPNAPILSVGDALEQPHALARGLVETVNHPTEGKMRLVRGPIRFDGEDPSAATAPSLLGQDTQSILKATLGYSDEEIKNFSTTGAIP</sequence>
<evidence type="ECO:0000256" key="1">
    <source>
        <dbReference type="ARBA" id="ARBA00022679"/>
    </source>
</evidence>
<dbReference type="SUPFAM" id="SSF89796">
    <property type="entry name" value="CoA-transferase family III (CaiB/BaiF)"/>
    <property type="match status" value="1"/>
</dbReference>
<dbReference type="EMBL" id="JACIEJ010000003">
    <property type="protein sequence ID" value="MBB3985350.1"/>
    <property type="molecule type" value="Genomic_DNA"/>
</dbReference>
<proteinExistence type="predicted"/>
<evidence type="ECO:0000313" key="2">
    <source>
        <dbReference type="EMBL" id="MBB3985350.1"/>
    </source>
</evidence>
<dbReference type="Pfam" id="PF02515">
    <property type="entry name" value="CoA_transf_3"/>
    <property type="match status" value="1"/>
</dbReference>
<dbReference type="GO" id="GO:0008410">
    <property type="term" value="F:CoA-transferase activity"/>
    <property type="evidence" value="ECO:0007669"/>
    <property type="project" value="TreeGrafter"/>
</dbReference>
<comment type="caution">
    <text evidence="2">The sequence shown here is derived from an EMBL/GenBank/DDBJ whole genome shotgun (WGS) entry which is preliminary data.</text>
</comment>
<dbReference type="Proteomes" id="UP000541426">
    <property type="component" value="Unassembled WGS sequence"/>
</dbReference>
<organism evidence="2 3">
    <name type="scientific">Sagittula marina</name>
    <dbReference type="NCBI Taxonomy" id="943940"/>
    <lineage>
        <taxon>Bacteria</taxon>
        <taxon>Pseudomonadati</taxon>
        <taxon>Pseudomonadota</taxon>
        <taxon>Alphaproteobacteria</taxon>
        <taxon>Rhodobacterales</taxon>
        <taxon>Roseobacteraceae</taxon>
        <taxon>Sagittula</taxon>
    </lineage>
</organism>
<gene>
    <name evidence="2" type="ORF">GGQ68_001679</name>
</gene>
<dbReference type="AlphaFoldDB" id="A0A7W6DRG0"/>
<name>A0A7W6DRG0_9RHOB</name>
<dbReference type="InterPro" id="IPR003673">
    <property type="entry name" value="CoA-Trfase_fam_III"/>
</dbReference>
<dbReference type="Gene3D" id="3.40.50.10540">
    <property type="entry name" value="Crotonobetainyl-coa:carnitine coa-transferase, domain 1"/>
    <property type="match status" value="1"/>
</dbReference>
<dbReference type="PANTHER" id="PTHR48207:SF3">
    <property type="entry name" value="SUCCINATE--HYDROXYMETHYLGLUTARATE COA-TRANSFERASE"/>
    <property type="match status" value="1"/>
</dbReference>
<keyword evidence="3" id="KW-1185">Reference proteome</keyword>